<dbReference type="PANTHER" id="PTHR43364:SF6">
    <property type="entry name" value="OXIDOREDUCTASE-RELATED"/>
    <property type="match status" value="1"/>
</dbReference>
<accession>A0ABY8QNY6</accession>
<dbReference type="Pfam" id="PF00248">
    <property type="entry name" value="Aldo_ket_red"/>
    <property type="match status" value="1"/>
</dbReference>
<evidence type="ECO:0000313" key="3">
    <source>
        <dbReference type="Proteomes" id="UP001209083"/>
    </source>
</evidence>
<dbReference type="InterPro" id="IPR036812">
    <property type="entry name" value="NAD(P)_OxRdtase_dom_sf"/>
</dbReference>
<organism evidence="2 3">
    <name type="scientific">Saxibacter everestensis</name>
    <dbReference type="NCBI Taxonomy" id="2909229"/>
    <lineage>
        <taxon>Bacteria</taxon>
        <taxon>Bacillati</taxon>
        <taxon>Actinomycetota</taxon>
        <taxon>Actinomycetes</taxon>
        <taxon>Micrococcales</taxon>
        <taxon>Brevibacteriaceae</taxon>
        <taxon>Saxibacter</taxon>
    </lineage>
</organism>
<dbReference type="RefSeq" id="WP_349637317.1">
    <property type="nucleotide sequence ID" value="NZ_CP090958.1"/>
</dbReference>
<name>A0ABY8QNY6_9MICO</name>
<proteinExistence type="predicted"/>
<keyword evidence="3" id="KW-1185">Reference proteome</keyword>
<feature type="domain" description="NADP-dependent oxidoreductase" evidence="1">
    <location>
        <begin position="15"/>
        <end position="317"/>
    </location>
</feature>
<evidence type="ECO:0000259" key="1">
    <source>
        <dbReference type="Pfam" id="PF00248"/>
    </source>
</evidence>
<evidence type="ECO:0000313" key="2">
    <source>
        <dbReference type="EMBL" id="WGW10536.1"/>
    </source>
</evidence>
<dbReference type="InterPro" id="IPR023210">
    <property type="entry name" value="NADP_OxRdtase_dom"/>
</dbReference>
<dbReference type="Gene3D" id="3.20.20.100">
    <property type="entry name" value="NADP-dependent oxidoreductase domain"/>
    <property type="match status" value="1"/>
</dbReference>
<dbReference type="Proteomes" id="UP001209083">
    <property type="component" value="Chromosome"/>
</dbReference>
<gene>
    <name evidence="2" type="ORF">LWF01_10330</name>
</gene>
<reference evidence="2 3" key="1">
    <citation type="submission" date="2023-05" db="EMBL/GenBank/DDBJ databases">
        <title>Lithophilousrod everest ZFBP1038 complete genpme.</title>
        <authorList>
            <person name="Tian M."/>
        </authorList>
    </citation>
    <scope>NUCLEOTIDE SEQUENCE [LARGE SCALE GENOMIC DNA]</scope>
    <source>
        <strain evidence="2 3">ZFBP1038</strain>
    </source>
</reference>
<sequence length="321" mass="33791">MELTEILAEVPVPSMAVGTMYFGTTVPAAEAHSVLDVAHEQGAWFWDTANNYAFWAKGGTGDESEKCLGDWLATRGPRAREEVMLATKVGARPRPGSVGLSDPMGLSAAALREQLTDSLKRLNTAHVDVLYAHIDDRTVPLEETVGVLGELQAEGLTRAIAASNLRADRLAKAVDAGGPSGSGYAALQQRFTYLVPDSEADLSPHVLLDGPIEQICINAGIAMLGYSPLLSGAYTRDDRPLPDGYATSANDAALGELHSVSDQVGLDAGQVVLAWMGQRDRPVLPVIGLSGPEQVDSALHAVSTALPVEALTRLDAARSSA</sequence>
<dbReference type="EMBL" id="CP090958">
    <property type="protein sequence ID" value="WGW10536.1"/>
    <property type="molecule type" value="Genomic_DNA"/>
</dbReference>
<dbReference type="InterPro" id="IPR050523">
    <property type="entry name" value="AKR_Detox_Biosynth"/>
</dbReference>
<dbReference type="PANTHER" id="PTHR43364">
    <property type="entry name" value="NADH-SPECIFIC METHYLGLYOXAL REDUCTASE-RELATED"/>
    <property type="match status" value="1"/>
</dbReference>
<protein>
    <submittedName>
        <fullName evidence="2">Aldo/keto reductase</fullName>
    </submittedName>
</protein>
<dbReference type="SUPFAM" id="SSF51430">
    <property type="entry name" value="NAD(P)-linked oxidoreductase"/>
    <property type="match status" value="1"/>
</dbReference>